<dbReference type="Proteomes" id="UP000310066">
    <property type="component" value="Unassembled WGS sequence"/>
</dbReference>
<dbReference type="InterPro" id="IPR038883">
    <property type="entry name" value="AN11006-like"/>
</dbReference>
<organism evidence="1 2">
    <name type="scientific">Friedmanniomyces endolithicus</name>
    <dbReference type="NCBI Taxonomy" id="329885"/>
    <lineage>
        <taxon>Eukaryota</taxon>
        <taxon>Fungi</taxon>
        <taxon>Dikarya</taxon>
        <taxon>Ascomycota</taxon>
        <taxon>Pezizomycotina</taxon>
        <taxon>Dothideomycetes</taxon>
        <taxon>Dothideomycetidae</taxon>
        <taxon>Mycosphaerellales</taxon>
        <taxon>Teratosphaeriaceae</taxon>
        <taxon>Friedmanniomyces</taxon>
    </lineage>
</organism>
<sequence length="275" mass="30412">MADVLPIRRAVPATASRFSRPKAVTATPSTLPNVSSSHWTGPFRLFDLPSELRLRIYECALAPTGVLSLTSTASKRSTVTPIITPALLATCRHIHHEADNMLTSDNEVTITVNAHDTCWPTIPSKRLPPPVLRRLQHMCVILDCTDYFNSSYAEVDFEAFQYLSSLQTLRIAMVYRKHYATQTLAPLYIPQLREFNVVAQILERVPASTRLLFGTEKGTWQHGVVQSMNGMRAVYRDRQGTLEEAPAADLEAAARGVPGLVRGCKSNAPGVQGRD</sequence>
<comment type="caution">
    <text evidence="1">The sequence shown here is derived from an EMBL/GenBank/DDBJ whole genome shotgun (WGS) entry which is preliminary data.</text>
</comment>
<accession>A0A4V5N9E6</accession>
<dbReference type="PANTHER" id="PTHR42085">
    <property type="entry name" value="F-BOX DOMAIN-CONTAINING PROTEIN"/>
    <property type="match status" value="1"/>
</dbReference>
<evidence type="ECO:0008006" key="3">
    <source>
        <dbReference type="Google" id="ProtNLM"/>
    </source>
</evidence>
<proteinExistence type="predicted"/>
<gene>
    <name evidence="1" type="ORF">B0A54_02807</name>
</gene>
<evidence type="ECO:0000313" key="1">
    <source>
        <dbReference type="EMBL" id="TKA47329.1"/>
    </source>
</evidence>
<name>A0A4V5N9E6_9PEZI</name>
<evidence type="ECO:0000313" key="2">
    <source>
        <dbReference type="Proteomes" id="UP000310066"/>
    </source>
</evidence>
<reference evidence="1 2" key="1">
    <citation type="submission" date="2017-03" db="EMBL/GenBank/DDBJ databases">
        <title>Genomes of endolithic fungi from Antarctica.</title>
        <authorList>
            <person name="Coleine C."/>
            <person name="Masonjones S."/>
            <person name="Stajich J.E."/>
        </authorList>
    </citation>
    <scope>NUCLEOTIDE SEQUENCE [LARGE SCALE GENOMIC DNA]</scope>
    <source>
        <strain evidence="1 2">CCFEE 5311</strain>
    </source>
</reference>
<protein>
    <recommendedName>
        <fullName evidence="3">F-box domain-containing protein</fullName>
    </recommendedName>
</protein>
<dbReference type="PANTHER" id="PTHR42085:SF4">
    <property type="entry name" value="F-BOX DOMAIN-CONTAINING PROTEIN"/>
    <property type="match status" value="1"/>
</dbReference>
<dbReference type="AlphaFoldDB" id="A0A4V5N9E6"/>
<dbReference type="OrthoDB" id="62952at2759"/>
<dbReference type="EMBL" id="NAJP01000006">
    <property type="protein sequence ID" value="TKA47329.1"/>
    <property type="molecule type" value="Genomic_DNA"/>
</dbReference>